<organism evidence="1 2">
    <name type="scientific">Pleurodeles waltl</name>
    <name type="common">Iberian ribbed newt</name>
    <dbReference type="NCBI Taxonomy" id="8319"/>
    <lineage>
        <taxon>Eukaryota</taxon>
        <taxon>Metazoa</taxon>
        <taxon>Chordata</taxon>
        <taxon>Craniata</taxon>
        <taxon>Vertebrata</taxon>
        <taxon>Euteleostomi</taxon>
        <taxon>Amphibia</taxon>
        <taxon>Batrachia</taxon>
        <taxon>Caudata</taxon>
        <taxon>Salamandroidea</taxon>
        <taxon>Salamandridae</taxon>
        <taxon>Pleurodelinae</taxon>
        <taxon>Pleurodeles</taxon>
    </lineage>
</organism>
<accession>A0AAV7N5K4</accession>
<protein>
    <submittedName>
        <fullName evidence="1">Uncharacterized protein</fullName>
    </submittedName>
</protein>
<name>A0AAV7N5K4_PLEWA</name>
<evidence type="ECO:0000313" key="2">
    <source>
        <dbReference type="Proteomes" id="UP001066276"/>
    </source>
</evidence>
<dbReference type="AlphaFoldDB" id="A0AAV7N5K4"/>
<reference evidence="1" key="1">
    <citation type="journal article" date="2022" name="bioRxiv">
        <title>Sequencing and chromosome-scale assembly of the giantPleurodeles waltlgenome.</title>
        <authorList>
            <person name="Brown T."/>
            <person name="Elewa A."/>
            <person name="Iarovenko S."/>
            <person name="Subramanian E."/>
            <person name="Araus A.J."/>
            <person name="Petzold A."/>
            <person name="Susuki M."/>
            <person name="Suzuki K.-i.T."/>
            <person name="Hayashi T."/>
            <person name="Toyoda A."/>
            <person name="Oliveira C."/>
            <person name="Osipova E."/>
            <person name="Leigh N.D."/>
            <person name="Simon A."/>
            <person name="Yun M.H."/>
        </authorList>
    </citation>
    <scope>NUCLEOTIDE SEQUENCE</scope>
    <source>
        <strain evidence="1">20211129_DDA</strain>
        <tissue evidence="1">Liver</tissue>
    </source>
</reference>
<evidence type="ECO:0000313" key="1">
    <source>
        <dbReference type="EMBL" id="KAJ1111323.1"/>
    </source>
</evidence>
<sequence>MHADPSLQCRLLCAVPAPLRSADSSLPCWHLYRRLRCSAGAQRPLPPGAALSPLVAVPSYSPDHAQELAEVLKGASSAQAQHPLCVIVWRGMGRADLSNHRSALWALTETEAQREEMGRWR</sequence>
<gene>
    <name evidence="1" type="ORF">NDU88_008659</name>
</gene>
<dbReference type="EMBL" id="JANPWB010000013">
    <property type="protein sequence ID" value="KAJ1111323.1"/>
    <property type="molecule type" value="Genomic_DNA"/>
</dbReference>
<comment type="caution">
    <text evidence="1">The sequence shown here is derived from an EMBL/GenBank/DDBJ whole genome shotgun (WGS) entry which is preliminary data.</text>
</comment>
<proteinExistence type="predicted"/>
<dbReference type="Proteomes" id="UP001066276">
    <property type="component" value="Chromosome 9"/>
</dbReference>
<keyword evidence="2" id="KW-1185">Reference proteome</keyword>